<reference evidence="4 5" key="1">
    <citation type="submission" date="2017-01" db="EMBL/GenBank/DDBJ databases">
        <title>Genome Sequencing of a Marine Spirillum, Oceanospirillum multiglobuliferum ATCC 33336, from Japan.</title>
        <authorList>
            <person name="Carney J.G."/>
            <person name="Trachtenberg A.M."/>
            <person name="Rheaume B.A."/>
            <person name="Linnane J.D."/>
            <person name="Pitts N.L."/>
            <person name="Mykles D.L."/>
            <person name="Maclea K.S."/>
        </authorList>
    </citation>
    <scope>NUCLEOTIDE SEQUENCE [LARGE SCALE GENOMIC DNA]</scope>
    <source>
        <strain evidence="4 5">ATCC 33336</strain>
    </source>
</reference>
<evidence type="ECO:0000256" key="2">
    <source>
        <dbReference type="ARBA" id="ARBA00022576"/>
    </source>
</evidence>
<evidence type="ECO:0000313" key="4">
    <source>
        <dbReference type="EMBL" id="OPX53876.1"/>
    </source>
</evidence>
<evidence type="ECO:0000313" key="5">
    <source>
        <dbReference type="Proteomes" id="UP000191418"/>
    </source>
</evidence>
<comment type="cofactor">
    <cofactor evidence="1">
        <name>pyridoxal 5'-phosphate</name>
        <dbReference type="ChEBI" id="CHEBI:597326"/>
    </cofactor>
</comment>
<sequence>MAAYADEAHVIENRRLYAQKFDLADQIIGDRYGYRRPGGGFFLWLNVTQHGGGEAVTLRLWREAGLRVVPGRYLARDQSDGTNPGEGYIRVAIVQDRETTAEALHRLVNTLG</sequence>
<evidence type="ECO:0000256" key="1">
    <source>
        <dbReference type="ARBA" id="ARBA00001933"/>
    </source>
</evidence>
<gene>
    <name evidence="4" type="ORF">BTE48_17170</name>
</gene>
<dbReference type="InterPro" id="IPR015422">
    <property type="entry name" value="PyrdxlP-dep_Trfase_small"/>
</dbReference>
<accession>A0A1V4T016</accession>
<comment type="caution">
    <text evidence="4">The sequence shown here is derived from an EMBL/GenBank/DDBJ whole genome shotgun (WGS) entry which is preliminary data.</text>
</comment>
<dbReference type="InterPro" id="IPR050881">
    <property type="entry name" value="LL-DAP_aminotransferase"/>
</dbReference>
<dbReference type="PANTHER" id="PTHR42832">
    <property type="entry name" value="AMINO ACID AMINOTRANSFERASE"/>
    <property type="match status" value="1"/>
</dbReference>
<protein>
    <submittedName>
        <fullName evidence="4">Aspartate aminotransferase</fullName>
    </submittedName>
</protein>
<dbReference type="EMBL" id="MTSM01000301">
    <property type="protein sequence ID" value="OPX53876.1"/>
    <property type="molecule type" value="Genomic_DNA"/>
</dbReference>
<feature type="non-terminal residue" evidence="4">
    <location>
        <position position="1"/>
    </location>
</feature>
<dbReference type="AlphaFoldDB" id="A0A1V4T016"/>
<proteinExistence type="predicted"/>
<keyword evidence="3 4" id="KW-0808">Transferase</keyword>
<organism evidence="4 5">
    <name type="scientific">Oceanospirillum multiglobuliferum</name>
    <dbReference type="NCBI Taxonomy" id="64969"/>
    <lineage>
        <taxon>Bacteria</taxon>
        <taxon>Pseudomonadati</taxon>
        <taxon>Pseudomonadota</taxon>
        <taxon>Gammaproteobacteria</taxon>
        <taxon>Oceanospirillales</taxon>
        <taxon>Oceanospirillaceae</taxon>
        <taxon>Oceanospirillum</taxon>
    </lineage>
</organism>
<keyword evidence="2 4" id="KW-0032">Aminotransferase</keyword>
<keyword evidence="5" id="KW-1185">Reference proteome</keyword>
<dbReference type="Gene3D" id="3.90.1150.10">
    <property type="entry name" value="Aspartate Aminotransferase, domain 1"/>
    <property type="match status" value="1"/>
</dbReference>
<name>A0A1V4T016_9GAMM</name>
<evidence type="ECO:0000256" key="3">
    <source>
        <dbReference type="ARBA" id="ARBA00022679"/>
    </source>
</evidence>
<dbReference type="SUPFAM" id="SSF53383">
    <property type="entry name" value="PLP-dependent transferases"/>
    <property type="match status" value="1"/>
</dbReference>
<dbReference type="PANTHER" id="PTHR42832:SF3">
    <property type="entry name" value="L-GLUTAMINE--4-(METHYLSULFANYL)-2-OXOBUTANOATE AMINOTRANSFERASE"/>
    <property type="match status" value="1"/>
</dbReference>
<dbReference type="Proteomes" id="UP000191418">
    <property type="component" value="Unassembled WGS sequence"/>
</dbReference>
<dbReference type="GO" id="GO:0008483">
    <property type="term" value="F:transaminase activity"/>
    <property type="evidence" value="ECO:0007669"/>
    <property type="project" value="UniProtKB-KW"/>
</dbReference>
<dbReference type="InterPro" id="IPR015424">
    <property type="entry name" value="PyrdxlP-dep_Trfase"/>
</dbReference>